<dbReference type="Gene3D" id="3.40.50.1820">
    <property type="entry name" value="alpha/beta hydrolase"/>
    <property type="match status" value="1"/>
</dbReference>
<keyword evidence="8" id="KW-1185">Reference proteome</keyword>
<evidence type="ECO:0000256" key="4">
    <source>
        <dbReference type="ARBA" id="ARBA00022827"/>
    </source>
</evidence>
<comment type="cofactor">
    <cofactor evidence="1">
        <name>FAD</name>
        <dbReference type="ChEBI" id="CHEBI:57692"/>
    </cofactor>
</comment>
<dbReference type="GO" id="GO:0016787">
    <property type="term" value="F:hydrolase activity"/>
    <property type="evidence" value="ECO:0007669"/>
    <property type="project" value="UniProtKB-KW"/>
</dbReference>
<dbReference type="EMBL" id="CP056775">
    <property type="protein sequence ID" value="QRR01481.1"/>
    <property type="molecule type" value="Genomic_DNA"/>
</dbReference>
<dbReference type="InterPro" id="IPR029058">
    <property type="entry name" value="AB_hydrolase_fold"/>
</dbReference>
<evidence type="ECO:0000256" key="5">
    <source>
        <dbReference type="ARBA" id="ARBA00023002"/>
    </source>
</evidence>
<evidence type="ECO:0000259" key="6">
    <source>
        <dbReference type="Pfam" id="PF00561"/>
    </source>
</evidence>
<dbReference type="Pfam" id="PF00561">
    <property type="entry name" value="Abhydrolase_1"/>
    <property type="match status" value="1"/>
</dbReference>
<gene>
    <name evidence="7" type="ORF">HWI92_11485</name>
</gene>
<sequence length="336" mass="37420">MAIEFEIYPFAALDGFACSLWRLKRSSPALRGPVLLVHGAGVRSNLFNPPTRFNLLSALAEQGYDVWLSNWRGSIACKANEWDLDQVAMFDHPAAVREVRAQTGAESIKAIVHCQGSTSFMIAAVQGLLPDVKTIVSNAVSLHPIVSPAANIKINAFVPLLEPFVKYLDPQWGENPEGGVGHLFRILAKISHREHDSDIGKIVSIIYGSGYPALWELPNLSATTIDWIRGEFGKVPLSFFKHIKKCINAGELVSFNGSQSYATVKPLTDSRFAFFAGKLNKCFSYQSQVKTYKYFNGFRSGFHQLYLYPTYSHLDVFFGEEANSDIFSDIIKELNQ</sequence>
<evidence type="ECO:0000313" key="7">
    <source>
        <dbReference type="EMBL" id="QRR01481.1"/>
    </source>
</evidence>
<keyword evidence="3" id="KW-0285">Flavoprotein</keyword>
<keyword evidence="5" id="KW-0560">Oxidoreductase</keyword>
<dbReference type="PANTHER" id="PTHR47470">
    <property type="entry name" value="CHOLESTEROL OXIDASE"/>
    <property type="match status" value="1"/>
</dbReference>
<dbReference type="SUPFAM" id="SSF53474">
    <property type="entry name" value="alpha/beta-Hydrolases"/>
    <property type="match status" value="1"/>
</dbReference>
<dbReference type="PANTHER" id="PTHR47470:SF1">
    <property type="entry name" value="FAD-DEPENDENT OXIDOREDUCTASE 2 FAD BINDING DOMAIN-CONTAINING PROTEIN"/>
    <property type="match status" value="1"/>
</dbReference>
<evidence type="ECO:0000256" key="2">
    <source>
        <dbReference type="ARBA" id="ARBA00010790"/>
    </source>
</evidence>
<evidence type="ECO:0000256" key="1">
    <source>
        <dbReference type="ARBA" id="ARBA00001974"/>
    </source>
</evidence>
<dbReference type="InterPro" id="IPR052542">
    <property type="entry name" value="Cholesterol_Oxidase"/>
</dbReference>
<name>A0ABX7I5V6_9BACT</name>
<feature type="domain" description="AB hydrolase-1" evidence="6">
    <location>
        <begin position="33"/>
        <end position="155"/>
    </location>
</feature>
<organism evidence="7 8">
    <name type="scientific">Dyadobacter sandarakinus</name>
    <dbReference type="NCBI Taxonomy" id="2747268"/>
    <lineage>
        <taxon>Bacteria</taxon>
        <taxon>Pseudomonadati</taxon>
        <taxon>Bacteroidota</taxon>
        <taxon>Cytophagia</taxon>
        <taxon>Cytophagales</taxon>
        <taxon>Spirosomataceae</taxon>
        <taxon>Dyadobacter</taxon>
    </lineage>
</organism>
<evidence type="ECO:0000256" key="3">
    <source>
        <dbReference type="ARBA" id="ARBA00022630"/>
    </source>
</evidence>
<dbReference type="RefSeq" id="WP_204663846.1">
    <property type="nucleotide sequence ID" value="NZ_CP056775.1"/>
</dbReference>
<evidence type="ECO:0000313" key="8">
    <source>
        <dbReference type="Proteomes" id="UP000612680"/>
    </source>
</evidence>
<proteinExistence type="inferred from homology"/>
<protein>
    <submittedName>
        <fullName evidence="7">Alpha/beta fold hydrolase</fullName>
    </submittedName>
</protein>
<accession>A0ABX7I5V6</accession>
<reference evidence="7 8" key="1">
    <citation type="submission" date="2020-06" db="EMBL/GenBank/DDBJ databases">
        <title>Dyadobacter sandarakinus sp. nov., isolated from the soil of the Arctic Yellow River Station.</title>
        <authorList>
            <person name="Zhang Y."/>
            <person name="Peng F."/>
        </authorList>
    </citation>
    <scope>NUCLEOTIDE SEQUENCE [LARGE SCALE GENOMIC DNA]</scope>
    <source>
        <strain evidence="7 8">Q3-56</strain>
    </source>
</reference>
<comment type="similarity">
    <text evidence="2">Belongs to the GMC oxidoreductase family.</text>
</comment>
<dbReference type="InterPro" id="IPR000073">
    <property type="entry name" value="AB_hydrolase_1"/>
</dbReference>
<dbReference type="Proteomes" id="UP000612680">
    <property type="component" value="Chromosome"/>
</dbReference>
<keyword evidence="4" id="KW-0274">FAD</keyword>
<keyword evidence="7" id="KW-0378">Hydrolase</keyword>